<evidence type="ECO:0000313" key="7">
    <source>
        <dbReference type="EMBL" id="SPS02498.1"/>
    </source>
</evidence>
<evidence type="ECO:0000256" key="5">
    <source>
        <dbReference type="SAM" id="MobiDB-lite"/>
    </source>
</evidence>
<evidence type="ECO:0000256" key="3">
    <source>
        <dbReference type="ARBA" id="ARBA00022490"/>
    </source>
</evidence>
<evidence type="ECO:0000256" key="2">
    <source>
        <dbReference type="ARBA" id="ARBA00010610"/>
    </source>
</evidence>
<dbReference type="PANTHER" id="PTHR38097:SF2">
    <property type="entry name" value="DNA-BINDING PROTEIN STPA"/>
    <property type="match status" value="1"/>
</dbReference>
<feature type="region of interest" description="Disordered" evidence="5">
    <location>
        <begin position="63"/>
        <end position="284"/>
    </location>
</feature>
<keyword evidence="4" id="KW-0238">DNA-binding</keyword>
<dbReference type="Gene3D" id="4.10.430.30">
    <property type="match status" value="1"/>
</dbReference>
<dbReference type="InterPro" id="IPR027444">
    <property type="entry name" value="H-NS_C_dom"/>
</dbReference>
<evidence type="ECO:0000256" key="1">
    <source>
        <dbReference type="ARBA" id="ARBA00004453"/>
    </source>
</evidence>
<keyword evidence="3" id="KW-0963">Cytoplasm</keyword>
<comment type="subcellular location">
    <subcellularLocation>
        <location evidence="1">Cytoplasm</location>
        <location evidence="1">Nucleoid</location>
    </subcellularLocation>
</comment>
<sequence length="382" mass="41136">MKENKLAPEQEVEPLVASNATDGLGQMELPIAEAMRDADPVMDEASGAGVGSGSVDTQAQRLDFWSTSRDSGPTATVSYRRRRSYAAPDASTEDVAPEESREAAASEALTDSGAAEAPIEAMSSEATPEAVAEAPVEVLATDEPMEAAAQDELTETAAPVARLYAPAPEAAPEETRAPKRGRKPKALTKTAALEETRAPKRSRKPKALTETSAPEAAPEEKRAPRRGRKPKALTETAAPEAAPEEKRTPKRDRKPKTLAEVAAPEVTTRETPTRKRAQSPSQSSLLAQLASVNAQLEQLRAAEVPKVVEEIQQWMQEYDLSIEDIAGKPNVEPAARAVPSKTKAAQPPRYRNPKTGQTWSGRGRAPAWIGKKPERFLIDLLY</sequence>
<feature type="domain" description="DNA-binding protein H-NS-like C-terminal" evidence="6">
    <location>
        <begin position="340"/>
        <end position="378"/>
    </location>
</feature>
<dbReference type="PANTHER" id="PTHR38097">
    <property type="match status" value="1"/>
</dbReference>
<dbReference type="SUPFAM" id="SSF81273">
    <property type="entry name" value="H-NS histone-like proteins"/>
    <property type="match status" value="1"/>
</dbReference>
<name>A0A375JBL8_9BURK</name>
<dbReference type="GO" id="GO:0009295">
    <property type="term" value="C:nucleoid"/>
    <property type="evidence" value="ECO:0007669"/>
    <property type="project" value="UniProtKB-SubCell"/>
</dbReference>
<comment type="similarity">
    <text evidence="2">Belongs to the histone-like protein H-NS family.</text>
</comment>
<reference evidence="7 8" key="1">
    <citation type="submission" date="2018-01" db="EMBL/GenBank/DDBJ databases">
        <authorList>
            <person name="Gaut B.S."/>
            <person name="Morton B.R."/>
            <person name="Clegg M.T."/>
            <person name="Duvall M.R."/>
        </authorList>
    </citation>
    <scope>NUCLEOTIDE SEQUENCE [LARGE SCALE GENOMIC DNA]</scope>
    <source>
        <strain evidence="7">Cupriavidus taiwanensis cmp 52</strain>
    </source>
</reference>
<feature type="region of interest" description="Disordered" evidence="5">
    <location>
        <begin position="1"/>
        <end position="24"/>
    </location>
</feature>
<gene>
    <name evidence="7" type="ORF">CBM2634_U120011</name>
</gene>
<proteinExistence type="inferred from homology"/>
<feature type="region of interest" description="Disordered" evidence="5">
    <location>
        <begin position="332"/>
        <end position="366"/>
    </location>
</feature>
<feature type="compositionally biased region" description="Low complexity" evidence="5">
    <location>
        <begin position="125"/>
        <end position="141"/>
    </location>
</feature>
<evidence type="ECO:0000256" key="4">
    <source>
        <dbReference type="ARBA" id="ARBA00023125"/>
    </source>
</evidence>
<dbReference type="Proteomes" id="UP000256805">
    <property type="component" value="Unassembled WGS sequence"/>
</dbReference>
<organism evidence="7 8">
    <name type="scientific">Cupriavidus taiwanensis</name>
    <dbReference type="NCBI Taxonomy" id="164546"/>
    <lineage>
        <taxon>Bacteria</taxon>
        <taxon>Pseudomonadati</taxon>
        <taxon>Pseudomonadota</taxon>
        <taxon>Betaproteobacteria</taxon>
        <taxon>Burkholderiales</taxon>
        <taxon>Burkholderiaceae</taxon>
        <taxon>Cupriavidus</taxon>
    </lineage>
</organism>
<evidence type="ECO:0000259" key="6">
    <source>
        <dbReference type="SMART" id="SM00528"/>
    </source>
</evidence>
<accession>A0A375JBL8</accession>
<dbReference type="SMART" id="SM00528">
    <property type="entry name" value="HNS"/>
    <property type="match status" value="1"/>
</dbReference>
<dbReference type="RefSeq" id="WP_116386306.1">
    <property type="nucleotide sequence ID" value="NZ_OVTA01000075.1"/>
</dbReference>
<feature type="compositionally biased region" description="Polar residues" evidence="5">
    <location>
        <begin position="63"/>
        <end position="77"/>
    </location>
</feature>
<dbReference type="Pfam" id="PF00816">
    <property type="entry name" value="Histone_HNS"/>
    <property type="match status" value="1"/>
</dbReference>
<dbReference type="GO" id="GO:0003677">
    <property type="term" value="F:DNA binding"/>
    <property type="evidence" value="ECO:0007669"/>
    <property type="project" value="UniProtKB-KW"/>
</dbReference>
<dbReference type="EMBL" id="OVTA01000075">
    <property type="protein sequence ID" value="SPS02498.1"/>
    <property type="molecule type" value="Genomic_DNA"/>
</dbReference>
<dbReference type="AlphaFoldDB" id="A0A375JBL8"/>
<evidence type="ECO:0000313" key="8">
    <source>
        <dbReference type="Proteomes" id="UP000256805"/>
    </source>
</evidence>
<protein>
    <submittedName>
        <fullName evidence="7">Histone-like nucleoid-structuring protein H-NS</fullName>
    </submittedName>
</protein>